<feature type="region of interest" description="Disordered" evidence="10">
    <location>
        <begin position="178"/>
        <end position="293"/>
    </location>
</feature>
<feature type="compositionally biased region" description="Basic residues" evidence="10">
    <location>
        <begin position="331"/>
        <end position="343"/>
    </location>
</feature>
<feature type="compositionally biased region" description="Acidic residues" evidence="10">
    <location>
        <begin position="233"/>
        <end position="242"/>
    </location>
</feature>
<keyword evidence="3 11" id="KW-0240">DNA-directed RNA polymerase</keyword>
<evidence type="ECO:0000256" key="3">
    <source>
        <dbReference type="ARBA" id="ARBA00022478"/>
    </source>
</evidence>
<evidence type="ECO:0000256" key="8">
    <source>
        <dbReference type="ARBA" id="ARBA00080323"/>
    </source>
</evidence>
<dbReference type="CDD" id="cd04328">
    <property type="entry name" value="RNAP_I_Rpa43_N"/>
    <property type="match status" value="1"/>
</dbReference>
<keyword evidence="6" id="KW-0539">Nucleus</keyword>
<feature type="compositionally biased region" description="Basic residues" evidence="10">
    <location>
        <begin position="403"/>
        <end position="419"/>
    </location>
</feature>
<feature type="compositionally biased region" description="Basic residues" evidence="10">
    <location>
        <begin position="261"/>
        <end position="272"/>
    </location>
</feature>
<evidence type="ECO:0000256" key="10">
    <source>
        <dbReference type="SAM" id="MobiDB-lite"/>
    </source>
</evidence>
<evidence type="ECO:0000256" key="5">
    <source>
        <dbReference type="ARBA" id="ARBA00023163"/>
    </source>
</evidence>
<evidence type="ECO:0000256" key="9">
    <source>
        <dbReference type="ARBA" id="ARBA00083123"/>
    </source>
</evidence>
<comment type="similarity">
    <text evidence="2">Belongs to the eukaryotic RPA43 RNA polymerase subunit family.</text>
</comment>
<keyword evidence="5" id="KW-0804">Transcription</keyword>
<dbReference type="Proteomes" id="UP000242188">
    <property type="component" value="Unassembled WGS sequence"/>
</dbReference>
<comment type="subcellular location">
    <subcellularLocation>
        <location evidence="1">Nucleus</location>
        <location evidence="1">Nucleolus</location>
    </subcellularLocation>
</comment>
<dbReference type="AlphaFoldDB" id="A0A210Q2G3"/>
<proteinExistence type="inferred from homology"/>
<keyword evidence="12" id="KW-1185">Reference proteome</keyword>
<dbReference type="FunFam" id="3.30.1490.120:FF:000003">
    <property type="entry name" value="DNA-directed RNA polymerase I subunit RPA43"/>
    <property type="match status" value="1"/>
</dbReference>
<dbReference type="EMBL" id="NEDP02005201">
    <property type="protein sequence ID" value="OWF42943.1"/>
    <property type="molecule type" value="Genomic_DNA"/>
</dbReference>
<dbReference type="GO" id="GO:0006362">
    <property type="term" value="P:transcription elongation by RNA polymerase I"/>
    <property type="evidence" value="ECO:0007669"/>
    <property type="project" value="TreeGrafter"/>
</dbReference>
<dbReference type="InterPro" id="IPR045113">
    <property type="entry name" value="Rpb7-like"/>
</dbReference>
<dbReference type="GO" id="GO:0006352">
    <property type="term" value="P:DNA-templated transcription initiation"/>
    <property type="evidence" value="ECO:0007669"/>
    <property type="project" value="InterPro"/>
</dbReference>
<dbReference type="PANTHER" id="PTHR12709:SF5">
    <property type="entry name" value="DNA-DIRECTED RNA POLYMERASE I SUBUNIT RPA43"/>
    <property type="match status" value="1"/>
</dbReference>
<dbReference type="Gene3D" id="2.40.50.1060">
    <property type="match status" value="1"/>
</dbReference>
<evidence type="ECO:0000256" key="6">
    <source>
        <dbReference type="ARBA" id="ARBA00023242"/>
    </source>
</evidence>
<dbReference type="InterPro" id="IPR036898">
    <property type="entry name" value="RNA_pol_Rpb7-like_N_sf"/>
</dbReference>
<feature type="compositionally biased region" description="Basic residues" evidence="10">
    <location>
        <begin position="218"/>
        <end position="229"/>
    </location>
</feature>
<evidence type="ECO:0000313" key="12">
    <source>
        <dbReference type="Proteomes" id="UP000242188"/>
    </source>
</evidence>
<feature type="compositionally biased region" description="Polar residues" evidence="10">
    <location>
        <begin position="383"/>
        <end position="402"/>
    </location>
</feature>
<feature type="region of interest" description="Disordered" evidence="10">
    <location>
        <begin position="320"/>
        <end position="419"/>
    </location>
</feature>
<dbReference type="PANTHER" id="PTHR12709">
    <property type="entry name" value="DNA-DIRECTED RNA POLYMERASE II, III"/>
    <property type="match status" value="1"/>
</dbReference>
<sequence>MKQLGFEEAIRIIDEDKYAQFEKVTTTKHIVLSPKYLGRVKTGIVEQLNSELNFASESLDGILIAYSSIHLLQRLGRILDDQPYIHFNIQADFVVFKPVIGCLLRGVVNKVSKNHIGCLVHNCFNASLARPAQAGKRWQGDDLVIGDEFVFQVIHVHSHNKFLSIKGKFTDEGILETSGKKRTRDDIDQITEAGDVVDMATVGSHGKEEENITDSVKAKSKSKKKKRRKNPDEGENQVEEGMDVNPTETGETPDTQDDHSSRRKHKKKKAKKERPDPTIQNGIGENDHLAKSPDTSLLFNEEIMATEKQNFSLDISGVHFLDHSPIDSSTCKKKKKDKKKSRKWGQDPDKLCEDGEESSKGNILPGNRLTDQVELPAQKGTDDGQQNSPLLFSSQEEPFTFNNKKHKKSKKHKKGKGVD</sequence>
<dbReference type="Gene3D" id="3.30.1490.120">
    <property type="entry name" value="RNA polymerase Rpb7-like, N-terminal domain"/>
    <property type="match status" value="1"/>
</dbReference>
<feature type="compositionally biased region" description="Basic and acidic residues" evidence="10">
    <location>
        <begin position="344"/>
        <end position="359"/>
    </location>
</feature>
<comment type="caution">
    <text evidence="11">The sequence shown here is derived from an EMBL/GenBank/DDBJ whole genome shotgun (WGS) entry which is preliminary data.</text>
</comment>
<dbReference type="InterPro" id="IPR041901">
    <property type="entry name" value="RNAP_I_Rpa43_N"/>
</dbReference>
<protein>
    <recommendedName>
        <fullName evidence="7">DNA-directed RNA polymerase I subunit RPA43</fullName>
    </recommendedName>
    <alternativeName>
        <fullName evidence="9">DNA-directed RNA polymerase I subunit F</fullName>
    </alternativeName>
    <alternativeName>
        <fullName evidence="8">Twist neighbor protein</fullName>
    </alternativeName>
</protein>
<keyword evidence="4" id="KW-0597">Phosphoprotein</keyword>
<accession>A0A210Q2G3</accession>
<dbReference type="GO" id="GO:0005736">
    <property type="term" value="C:RNA polymerase I complex"/>
    <property type="evidence" value="ECO:0007669"/>
    <property type="project" value="TreeGrafter"/>
</dbReference>
<name>A0A210Q2G3_MIZYE</name>
<dbReference type="STRING" id="6573.A0A210Q2G3"/>
<evidence type="ECO:0000313" key="11">
    <source>
        <dbReference type="EMBL" id="OWF42943.1"/>
    </source>
</evidence>
<evidence type="ECO:0000256" key="1">
    <source>
        <dbReference type="ARBA" id="ARBA00004604"/>
    </source>
</evidence>
<reference evidence="11 12" key="1">
    <citation type="journal article" date="2017" name="Nat. Ecol. Evol.">
        <title>Scallop genome provides insights into evolution of bilaterian karyotype and development.</title>
        <authorList>
            <person name="Wang S."/>
            <person name="Zhang J."/>
            <person name="Jiao W."/>
            <person name="Li J."/>
            <person name="Xun X."/>
            <person name="Sun Y."/>
            <person name="Guo X."/>
            <person name="Huan P."/>
            <person name="Dong B."/>
            <person name="Zhang L."/>
            <person name="Hu X."/>
            <person name="Sun X."/>
            <person name="Wang J."/>
            <person name="Zhao C."/>
            <person name="Wang Y."/>
            <person name="Wang D."/>
            <person name="Huang X."/>
            <person name="Wang R."/>
            <person name="Lv J."/>
            <person name="Li Y."/>
            <person name="Zhang Z."/>
            <person name="Liu B."/>
            <person name="Lu W."/>
            <person name="Hui Y."/>
            <person name="Liang J."/>
            <person name="Zhou Z."/>
            <person name="Hou R."/>
            <person name="Li X."/>
            <person name="Liu Y."/>
            <person name="Li H."/>
            <person name="Ning X."/>
            <person name="Lin Y."/>
            <person name="Zhao L."/>
            <person name="Xing Q."/>
            <person name="Dou J."/>
            <person name="Li Y."/>
            <person name="Mao J."/>
            <person name="Guo H."/>
            <person name="Dou H."/>
            <person name="Li T."/>
            <person name="Mu C."/>
            <person name="Jiang W."/>
            <person name="Fu Q."/>
            <person name="Fu X."/>
            <person name="Miao Y."/>
            <person name="Liu J."/>
            <person name="Yu Q."/>
            <person name="Li R."/>
            <person name="Liao H."/>
            <person name="Li X."/>
            <person name="Kong Y."/>
            <person name="Jiang Z."/>
            <person name="Chourrout D."/>
            <person name="Li R."/>
            <person name="Bao Z."/>
        </authorList>
    </citation>
    <scope>NUCLEOTIDE SEQUENCE [LARGE SCALE GENOMIC DNA]</scope>
    <source>
        <strain evidence="11 12">PY_sf001</strain>
    </source>
</reference>
<evidence type="ECO:0000256" key="4">
    <source>
        <dbReference type="ARBA" id="ARBA00022553"/>
    </source>
</evidence>
<evidence type="ECO:0000256" key="7">
    <source>
        <dbReference type="ARBA" id="ARBA00073455"/>
    </source>
</evidence>
<organism evidence="11 12">
    <name type="scientific">Mizuhopecten yessoensis</name>
    <name type="common">Japanese scallop</name>
    <name type="synonym">Patinopecten yessoensis</name>
    <dbReference type="NCBI Taxonomy" id="6573"/>
    <lineage>
        <taxon>Eukaryota</taxon>
        <taxon>Metazoa</taxon>
        <taxon>Spiralia</taxon>
        <taxon>Lophotrochozoa</taxon>
        <taxon>Mollusca</taxon>
        <taxon>Bivalvia</taxon>
        <taxon>Autobranchia</taxon>
        <taxon>Pteriomorphia</taxon>
        <taxon>Pectinida</taxon>
        <taxon>Pectinoidea</taxon>
        <taxon>Pectinidae</taxon>
        <taxon>Mizuhopecten</taxon>
    </lineage>
</organism>
<evidence type="ECO:0000256" key="2">
    <source>
        <dbReference type="ARBA" id="ARBA00005930"/>
    </source>
</evidence>
<gene>
    <name evidence="11" type="ORF">KP79_PYT18096</name>
</gene>
<dbReference type="OrthoDB" id="10250504at2759"/>